<keyword evidence="2" id="KW-1185">Reference proteome</keyword>
<dbReference type="Proteomes" id="UP000265520">
    <property type="component" value="Unassembled WGS sequence"/>
</dbReference>
<accession>A0A392UR15</accession>
<dbReference type="AlphaFoldDB" id="A0A392UR15"/>
<evidence type="ECO:0000313" key="2">
    <source>
        <dbReference type="Proteomes" id="UP000265520"/>
    </source>
</evidence>
<dbReference type="EMBL" id="LXQA010867200">
    <property type="protein sequence ID" value="MCI74760.1"/>
    <property type="molecule type" value="Genomic_DNA"/>
</dbReference>
<comment type="caution">
    <text evidence="1">The sequence shown here is derived from an EMBL/GenBank/DDBJ whole genome shotgun (WGS) entry which is preliminary data.</text>
</comment>
<sequence>MHIPSGLGFATAIINGQLSTPIICWKGGGAGGD</sequence>
<feature type="non-terminal residue" evidence="1">
    <location>
        <position position="33"/>
    </location>
</feature>
<proteinExistence type="predicted"/>
<protein>
    <submittedName>
        <fullName evidence="1">Uncharacterized protein</fullName>
    </submittedName>
</protein>
<name>A0A392UR15_9FABA</name>
<organism evidence="1 2">
    <name type="scientific">Trifolium medium</name>
    <dbReference type="NCBI Taxonomy" id="97028"/>
    <lineage>
        <taxon>Eukaryota</taxon>
        <taxon>Viridiplantae</taxon>
        <taxon>Streptophyta</taxon>
        <taxon>Embryophyta</taxon>
        <taxon>Tracheophyta</taxon>
        <taxon>Spermatophyta</taxon>
        <taxon>Magnoliopsida</taxon>
        <taxon>eudicotyledons</taxon>
        <taxon>Gunneridae</taxon>
        <taxon>Pentapetalae</taxon>
        <taxon>rosids</taxon>
        <taxon>fabids</taxon>
        <taxon>Fabales</taxon>
        <taxon>Fabaceae</taxon>
        <taxon>Papilionoideae</taxon>
        <taxon>50 kb inversion clade</taxon>
        <taxon>NPAAA clade</taxon>
        <taxon>Hologalegina</taxon>
        <taxon>IRL clade</taxon>
        <taxon>Trifolieae</taxon>
        <taxon>Trifolium</taxon>
    </lineage>
</organism>
<reference evidence="1 2" key="1">
    <citation type="journal article" date="2018" name="Front. Plant Sci.">
        <title>Red Clover (Trifolium pratense) and Zigzag Clover (T. medium) - A Picture of Genomic Similarities and Differences.</title>
        <authorList>
            <person name="Dluhosova J."/>
            <person name="Istvanek J."/>
            <person name="Nedelnik J."/>
            <person name="Repkova J."/>
        </authorList>
    </citation>
    <scope>NUCLEOTIDE SEQUENCE [LARGE SCALE GENOMIC DNA]</scope>
    <source>
        <strain evidence="2">cv. 10/8</strain>
        <tissue evidence="1">Leaf</tissue>
    </source>
</reference>
<evidence type="ECO:0000313" key="1">
    <source>
        <dbReference type="EMBL" id="MCI74760.1"/>
    </source>
</evidence>